<feature type="chain" id="PRO_5031369534" evidence="2">
    <location>
        <begin position="21"/>
        <end position="92"/>
    </location>
</feature>
<sequence length="92" mass="9354">MAYRLLLAIVALLSGLAALAAPTSARTIYGGNCEVSALSLPAATQPGKVSAASVSFVDRTPRTTTMRASSPTGSRVAPPVSTVQTGIDRAHE</sequence>
<dbReference type="EMBL" id="JACBZF010000001">
    <property type="protein sequence ID" value="NYH94549.1"/>
    <property type="molecule type" value="Genomic_DNA"/>
</dbReference>
<comment type="caution">
    <text evidence="3">The sequence shown here is derived from an EMBL/GenBank/DDBJ whole genome shotgun (WGS) entry which is preliminary data.</text>
</comment>
<organism evidence="3 4">
    <name type="scientific">Novosphingobium marinum</name>
    <dbReference type="NCBI Taxonomy" id="1514948"/>
    <lineage>
        <taxon>Bacteria</taxon>
        <taxon>Pseudomonadati</taxon>
        <taxon>Pseudomonadota</taxon>
        <taxon>Alphaproteobacteria</taxon>
        <taxon>Sphingomonadales</taxon>
        <taxon>Sphingomonadaceae</taxon>
        <taxon>Novosphingobium</taxon>
    </lineage>
</organism>
<dbReference type="RefSeq" id="WP_179406451.1">
    <property type="nucleotide sequence ID" value="NZ_BMGF01000001.1"/>
</dbReference>
<feature type="compositionally biased region" description="Polar residues" evidence="1">
    <location>
        <begin position="62"/>
        <end position="73"/>
    </location>
</feature>
<evidence type="ECO:0000313" key="3">
    <source>
        <dbReference type="EMBL" id="NYH94549.1"/>
    </source>
</evidence>
<name>A0A7Z0BSV8_9SPHN</name>
<feature type="signal peptide" evidence="2">
    <location>
        <begin position="1"/>
        <end position="20"/>
    </location>
</feature>
<accession>A0A7Z0BSV8</accession>
<feature type="region of interest" description="Disordered" evidence="1">
    <location>
        <begin position="62"/>
        <end position="92"/>
    </location>
</feature>
<protein>
    <submittedName>
        <fullName evidence="3">Tfp pilus assembly protein FimT</fullName>
    </submittedName>
</protein>
<evidence type="ECO:0000256" key="1">
    <source>
        <dbReference type="SAM" id="MobiDB-lite"/>
    </source>
</evidence>
<keyword evidence="4" id="KW-1185">Reference proteome</keyword>
<reference evidence="3 4" key="1">
    <citation type="submission" date="2020-07" db="EMBL/GenBank/DDBJ databases">
        <title>Genomic Encyclopedia of Type Strains, Phase IV (KMG-IV): sequencing the most valuable type-strain genomes for metagenomic binning, comparative biology and taxonomic classification.</title>
        <authorList>
            <person name="Goeker M."/>
        </authorList>
    </citation>
    <scope>NUCLEOTIDE SEQUENCE [LARGE SCALE GENOMIC DNA]</scope>
    <source>
        <strain evidence="3 4">DSM 29043</strain>
    </source>
</reference>
<keyword evidence="2" id="KW-0732">Signal</keyword>
<gene>
    <name evidence="3" type="ORF">FHS75_000854</name>
</gene>
<evidence type="ECO:0000256" key="2">
    <source>
        <dbReference type="SAM" id="SignalP"/>
    </source>
</evidence>
<proteinExistence type="predicted"/>
<evidence type="ECO:0000313" key="4">
    <source>
        <dbReference type="Proteomes" id="UP000522081"/>
    </source>
</evidence>
<dbReference type="AlphaFoldDB" id="A0A7Z0BSV8"/>
<dbReference type="Proteomes" id="UP000522081">
    <property type="component" value="Unassembled WGS sequence"/>
</dbReference>